<dbReference type="PANTHER" id="PTHR47752">
    <property type="entry name" value="HTH-TYPE TRANSCRIPTIONAL REPRESSOR FABR"/>
    <property type="match status" value="1"/>
</dbReference>
<evidence type="ECO:0000313" key="7">
    <source>
        <dbReference type="EMBL" id="MDY6551218.1"/>
    </source>
</evidence>
<dbReference type="RefSeq" id="WP_154773112.1">
    <property type="nucleotide sequence ID" value="NZ_JAXHPE010000048.1"/>
</dbReference>
<gene>
    <name evidence="8" type="ORF">GIX10_08730</name>
    <name evidence="7" type="ORF">SKM48_10745</name>
    <name evidence="6" type="ORF">SKM51_07455</name>
</gene>
<reference evidence="8 9" key="1">
    <citation type="submission" date="2019-11" db="EMBL/GenBank/DDBJ databases">
        <authorList>
            <person name="An D."/>
        </authorList>
    </citation>
    <scope>NUCLEOTIDE SEQUENCE [LARGE SCALE GENOMIC DNA]</scope>
    <source>
        <strain evidence="8 9">YIM 103518</strain>
    </source>
</reference>
<dbReference type="Gene3D" id="1.10.357.10">
    <property type="entry name" value="Tetracycline Repressor, domain 2"/>
    <property type="match status" value="1"/>
</dbReference>
<dbReference type="EMBL" id="JAXHPO010000055">
    <property type="protein sequence ID" value="MDY6551218.1"/>
    <property type="molecule type" value="Genomic_DNA"/>
</dbReference>
<evidence type="ECO:0000256" key="4">
    <source>
        <dbReference type="PROSITE-ProRule" id="PRU00335"/>
    </source>
</evidence>
<dbReference type="Gene3D" id="1.10.10.60">
    <property type="entry name" value="Homeodomain-like"/>
    <property type="match status" value="1"/>
</dbReference>
<dbReference type="Pfam" id="PF00440">
    <property type="entry name" value="TetR_N"/>
    <property type="match status" value="1"/>
</dbReference>
<evidence type="ECO:0000313" key="11">
    <source>
        <dbReference type="Proteomes" id="UP001284094"/>
    </source>
</evidence>
<dbReference type="EMBL" id="JAXHPL010000034">
    <property type="protein sequence ID" value="MDY6487035.1"/>
    <property type="molecule type" value="Genomic_DNA"/>
</dbReference>
<comment type="caution">
    <text evidence="8">The sequence shown here is derived from an EMBL/GenBank/DDBJ whole genome shotgun (WGS) entry which is preliminary data.</text>
</comment>
<dbReference type="Proteomes" id="UP001284094">
    <property type="component" value="Unassembled WGS sequence"/>
</dbReference>
<evidence type="ECO:0000259" key="5">
    <source>
        <dbReference type="PROSITE" id="PS50977"/>
    </source>
</evidence>
<sequence>MPIRDERKRQSRQAIIDAALRLSTSGRSFNSISLREISREIGLVPTAFYRHFKDMDALGLELVDQISLNLKSTLHQIGQSYVYQPEAKIDKSLELFFQTIHQHTEDWVFIITERWGASQVIRKAIAREIEYLVEDLAIDLQRLASTKHIQKLDDLKSLAHLVVNLAFNWVMAWIELSRQFEEPALAQQQQLLQMQSLTQMRLLFHGILNWESN</sequence>
<dbReference type="SUPFAM" id="SSF46689">
    <property type="entry name" value="Homeodomain-like"/>
    <property type="match status" value="1"/>
</dbReference>
<dbReference type="Proteomes" id="UP000473854">
    <property type="component" value="Unassembled WGS sequence"/>
</dbReference>
<dbReference type="InterPro" id="IPR001647">
    <property type="entry name" value="HTH_TetR"/>
</dbReference>
<dbReference type="InterPro" id="IPR054129">
    <property type="entry name" value="DesT_TetR_C"/>
</dbReference>
<feature type="domain" description="HTH tetR-type" evidence="5">
    <location>
        <begin position="9"/>
        <end position="70"/>
    </location>
</feature>
<evidence type="ECO:0000313" key="6">
    <source>
        <dbReference type="EMBL" id="MDY6487035.1"/>
    </source>
</evidence>
<dbReference type="Pfam" id="PF21943">
    <property type="entry name" value="TetR_C_46"/>
    <property type="match status" value="1"/>
</dbReference>
<accession>A0A6L6GI99</accession>
<protein>
    <submittedName>
        <fullName evidence="8">TetR family transcriptional regulator</fullName>
    </submittedName>
</protein>
<dbReference type="PANTHER" id="PTHR47752:SF1">
    <property type="entry name" value="HTH-TYPE TRANSCRIPTIONAL REPRESSOR FABR"/>
    <property type="match status" value="1"/>
</dbReference>
<name>A0A6L6GI99_9GAMM</name>
<reference evidence="7" key="3">
    <citation type="submission" date="2023-11" db="EMBL/GenBank/DDBJ databases">
        <authorList>
            <person name="Kyselkova M."/>
            <person name="Xanthopoulou K."/>
            <person name="Shestivska V."/>
            <person name="Spanelova P."/>
            <person name="Maixnerova M."/>
            <person name="Higgins P.G."/>
            <person name="Nemec A."/>
        </authorList>
    </citation>
    <scope>NUCLEOTIDE SEQUENCE</scope>
    <source>
        <strain evidence="7">ANC 7225</strain>
    </source>
</reference>
<keyword evidence="2 4" id="KW-0238">DNA-binding</keyword>
<dbReference type="Proteomes" id="UP001278995">
    <property type="component" value="Unassembled WGS sequence"/>
</dbReference>
<proteinExistence type="predicted"/>
<evidence type="ECO:0000256" key="3">
    <source>
        <dbReference type="ARBA" id="ARBA00023163"/>
    </source>
</evidence>
<dbReference type="AlphaFoldDB" id="A0A6L6GI99"/>
<keyword evidence="1" id="KW-0805">Transcription regulation</keyword>
<evidence type="ECO:0000256" key="2">
    <source>
        <dbReference type="ARBA" id="ARBA00023125"/>
    </source>
</evidence>
<dbReference type="EMBL" id="WLYL01000025">
    <property type="protein sequence ID" value="MTD11514.1"/>
    <property type="molecule type" value="Genomic_DNA"/>
</dbReference>
<keyword evidence="3" id="KW-0804">Transcription</keyword>
<feature type="DNA-binding region" description="H-T-H motif" evidence="4">
    <location>
        <begin position="33"/>
        <end position="52"/>
    </location>
</feature>
<dbReference type="PROSITE" id="PS50977">
    <property type="entry name" value="HTH_TETR_2"/>
    <property type="match status" value="1"/>
</dbReference>
<evidence type="ECO:0000313" key="10">
    <source>
        <dbReference type="Proteomes" id="UP001278995"/>
    </source>
</evidence>
<evidence type="ECO:0000313" key="9">
    <source>
        <dbReference type="Proteomes" id="UP000473854"/>
    </source>
</evidence>
<keyword evidence="11" id="KW-1185">Reference proteome</keyword>
<reference evidence="6 10" key="2">
    <citation type="submission" date="2023-11" db="EMBL/GenBank/DDBJ databases">
        <title>The common occurrence of Acinetobacte faecalis in cattle feces and its emended description.</title>
        <authorList>
            <person name="Kyselkova M."/>
            <person name="Xanthopoulou K."/>
            <person name="Shestivska V."/>
            <person name="Spanelova P."/>
            <person name="Maixnerova M."/>
            <person name="Higgins P.G."/>
            <person name="Nemec A."/>
        </authorList>
    </citation>
    <scope>NUCLEOTIDE SEQUENCE [LARGE SCALE GENOMIC DNA]</scope>
    <source>
        <strain evidence="6 10">ANC 7483</strain>
    </source>
</reference>
<dbReference type="InterPro" id="IPR009057">
    <property type="entry name" value="Homeodomain-like_sf"/>
</dbReference>
<dbReference type="GO" id="GO:0003677">
    <property type="term" value="F:DNA binding"/>
    <property type="evidence" value="ECO:0007669"/>
    <property type="project" value="UniProtKB-UniRule"/>
</dbReference>
<reference evidence="7 11" key="4">
    <citation type="journal article" date="2024" name="Syst. Appl. Microbiol.">
        <title>Evidence for the occurrence of Acinetobacter faecalis in cattle feces and its emended description.</title>
        <authorList>
            <person name="Kyselkova M."/>
            <person name="Xanthopoulou K."/>
            <person name="Shestivska V."/>
            <person name="Spanelova P."/>
            <person name="Maixnerova M."/>
            <person name="Higgins P.G."/>
            <person name="Nemec A."/>
        </authorList>
    </citation>
    <scope>NUCLEOTIDE SEQUENCE [LARGE SCALE GENOMIC DNA]</scope>
    <source>
        <strain evidence="7 11">ANC 7225</strain>
    </source>
</reference>
<dbReference type="InterPro" id="IPR050692">
    <property type="entry name" value="HTH_transcr_repressor_FabR"/>
</dbReference>
<evidence type="ECO:0000313" key="8">
    <source>
        <dbReference type="EMBL" id="MTD11514.1"/>
    </source>
</evidence>
<organism evidence="8 9">
    <name type="scientific">Acinetobacter faecalis</name>
    <dbReference type="NCBI Taxonomy" id="2665161"/>
    <lineage>
        <taxon>Bacteria</taxon>
        <taxon>Pseudomonadati</taxon>
        <taxon>Pseudomonadota</taxon>
        <taxon>Gammaproteobacteria</taxon>
        <taxon>Moraxellales</taxon>
        <taxon>Moraxellaceae</taxon>
        <taxon>Acinetobacter</taxon>
    </lineage>
</organism>
<evidence type="ECO:0000256" key="1">
    <source>
        <dbReference type="ARBA" id="ARBA00023015"/>
    </source>
</evidence>